<proteinExistence type="predicted"/>
<feature type="compositionally biased region" description="Polar residues" evidence="1">
    <location>
        <begin position="17"/>
        <end position="28"/>
    </location>
</feature>
<evidence type="ECO:0000256" key="1">
    <source>
        <dbReference type="SAM" id="MobiDB-lite"/>
    </source>
</evidence>
<evidence type="ECO:0000313" key="3">
    <source>
        <dbReference type="Proteomes" id="UP000828390"/>
    </source>
</evidence>
<evidence type="ECO:0000313" key="2">
    <source>
        <dbReference type="EMBL" id="KAH3781094.1"/>
    </source>
</evidence>
<reference evidence="2" key="2">
    <citation type="submission" date="2020-11" db="EMBL/GenBank/DDBJ databases">
        <authorList>
            <person name="McCartney M.A."/>
            <person name="Auch B."/>
            <person name="Kono T."/>
            <person name="Mallez S."/>
            <person name="Becker A."/>
            <person name="Gohl D.M."/>
            <person name="Silverstein K.A.T."/>
            <person name="Koren S."/>
            <person name="Bechman K.B."/>
            <person name="Herman A."/>
            <person name="Abrahante J.E."/>
            <person name="Garbe J."/>
        </authorList>
    </citation>
    <scope>NUCLEOTIDE SEQUENCE</scope>
    <source>
        <strain evidence="2">Duluth1</strain>
        <tissue evidence="2">Whole animal</tissue>
    </source>
</reference>
<dbReference type="AlphaFoldDB" id="A0A9D4EKN2"/>
<accession>A0A9D4EKN2</accession>
<comment type="caution">
    <text evidence="2">The sequence shown here is derived from an EMBL/GenBank/DDBJ whole genome shotgun (WGS) entry which is preliminary data.</text>
</comment>
<gene>
    <name evidence="2" type="ORF">DPMN_158919</name>
</gene>
<organism evidence="2 3">
    <name type="scientific">Dreissena polymorpha</name>
    <name type="common">Zebra mussel</name>
    <name type="synonym">Mytilus polymorpha</name>
    <dbReference type="NCBI Taxonomy" id="45954"/>
    <lineage>
        <taxon>Eukaryota</taxon>
        <taxon>Metazoa</taxon>
        <taxon>Spiralia</taxon>
        <taxon>Lophotrochozoa</taxon>
        <taxon>Mollusca</taxon>
        <taxon>Bivalvia</taxon>
        <taxon>Autobranchia</taxon>
        <taxon>Heteroconchia</taxon>
        <taxon>Euheterodonta</taxon>
        <taxon>Imparidentia</taxon>
        <taxon>Neoheterodontei</taxon>
        <taxon>Myida</taxon>
        <taxon>Dreissenoidea</taxon>
        <taxon>Dreissenidae</taxon>
        <taxon>Dreissena</taxon>
    </lineage>
</organism>
<dbReference type="Proteomes" id="UP000828390">
    <property type="component" value="Unassembled WGS sequence"/>
</dbReference>
<reference evidence="2" key="1">
    <citation type="journal article" date="2019" name="bioRxiv">
        <title>The Genome of the Zebra Mussel, Dreissena polymorpha: A Resource for Invasive Species Research.</title>
        <authorList>
            <person name="McCartney M.A."/>
            <person name="Auch B."/>
            <person name="Kono T."/>
            <person name="Mallez S."/>
            <person name="Zhang Y."/>
            <person name="Obille A."/>
            <person name="Becker A."/>
            <person name="Abrahante J.E."/>
            <person name="Garbe J."/>
            <person name="Badalamenti J.P."/>
            <person name="Herman A."/>
            <person name="Mangelson H."/>
            <person name="Liachko I."/>
            <person name="Sullivan S."/>
            <person name="Sone E.D."/>
            <person name="Koren S."/>
            <person name="Silverstein K.A.T."/>
            <person name="Beckman K.B."/>
            <person name="Gohl D.M."/>
        </authorList>
    </citation>
    <scope>NUCLEOTIDE SEQUENCE</scope>
    <source>
        <strain evidence="2">Duluth1</strain>
        <tissue evidence="2">Whole animal</tissue>
    </source>
</reference>
<protein>
    <submittedName>
        <fullName evidence="2">Uncharacterized protein</fullName>
    </submittedName>
</protein>
<sequence length="61" mass="6928">MFPHSHTHYNWHPTLGANVSQPETSPTTMGIEPGTFRFQIRQTLHRVAIKATLEKGGKEEK</sequence>
<name>A0A9D4EKN2_DREPO</name>
<dbReference type="EMBL" id="JAIWYP010000008">
    <property type="protein sequence ID" value="KAH3781094.1"/>
    <property type="molecule type" value="Genomic_DNA"/>
</dbReference>
<feature type="region of interest" description="Disordered" evidence="1">
    <location>
        <begin position="1"/>
        <end position="32"/>
    </location>
</feature>
<keyword evidence="3" id="KW-1185">Reference proteome</keyword>